<dbReference type="Pfam" id="PF02801">
    <property type="entry name" value="Ketoacyl-synt_C"/>
    <property type="match status" value="1"/>
</dbReference>
<feature type="domain" description="Ketosynthase family 3 (KS3)" evidence="8">
    <location>
        <begin position="389"/>
        <end position="821"/>
    </location>
</feature>
<dbReference type="InterPro" id="IPR050091">
    <property type="entry name" value="PKS_NRPS_Biosynth_Enz"/>
</dbReference>
<proteinExistence type="predicted"/>
<dbReference type="PROSITE" id="PS52004">
    <property type="entry name" value="KS3_2"/>
    <property type="match status" value="1"/>
</dbReference>
<feature type="region of interest" description="Disordered" evidence="6">
    <location>
        <begin position="1755"/>
        <end position="1787"/>
    </location>
</feature>
<feature type="region of interest" description="C-terminal hotdog fold" evidence="5">
    <location>
        <begin position="1473"/>
        <end position="1629"/>
    </location>
</feature>
<dbReference type="InterPro" id="IPR014030">
    <property type="entry name" value="Ketoacyl_synth_N"/>
</dbReference>
<dbReference type="Gene3D" id="3.40.366.10">
    <property type="entry name" value="Malonyl-Coenzyme A Acyl Carrier Protein, domain 2"/>
    <property type="match status" value="3"/>
</dbReference>
<dbReference type="PROSITE" id="PS00606">
    <property type="entry name" value="KS3_1"/>
    <property type="match status" value="1"/>
</dbReference>
<dbReference type="InterPro" id="IPR018201">
    <property type="entry name" value="Ketoacyl_synth_AS"/>
</dbReference>
<dbReference type="Gene3D" id="3.30.70.3290">
    <property type="match status" value="1"/>
</dbReference>
<dbReference type="GO" id="GO:0006633">
    <property type="term" value="P:fatty acid biosynthetic process"/>
    <property type="evidence" value="ECO:0007669"/>
    <property type="project" value="InterPro"/>
</dbReference>
<dbReference type="Pfam" id="PF14765">
    <property type="entry name" value="PS-DH"/>
    <property type="match status" value="1"/>
</dbReference>
<dbReference type="SMR" id="A0A194VYC5"/>
<dbReference type="SUPFAM" id="SSF53474">
    <property type="entry name" value="alpha/beta-Hydrolases"/>
    <property type="match status" value="1"/>
</dbReference>
<keyword evidence="1" id="KW-0596">Phosphopantetheine</keyword>
<dbReference type="InterPro" id="IPR049552">
    <property type="entry name" value="PKS_DH_N"/>
</dbReference>
<dbReference type="Pfam" id="PF00975">
    <property type="entry name" value="Thioesterase"/>
    <property type="match status" value="1"/>
</dbReference>
<dbReference type="Pfam" id="PF00109">
    <property type="entry name" value="ketoacyl-synt"/>
    <property type="match status" value="1"/>
</dbReference>
<dbReference type="PROSITE" id="PS00012">
    <property type="entry name" value="PHOSPHOPANTETHEINE"/>
    <property type="match status" value="1"/>
</dbReference>
<dbReference type="Gene3D" id="3.40.47.10">
    <property type="match status" value="1"/>
</dbReference>
<evidence type="ECO:0000313" key="10">
    <source>
        <dbReference type="EMBL" id="KUI69012.1"/>
    </source>
</evidence>
<dbReference type="InterPro" id="IPR032088">
    <property type="entry name" value="SAT"/>
</dbReference>
<dbReference type="Pfam" id="PF16073">
    <property type="entry name" value="SAT"/>
    <property type="match status" value="1"/>
</dbReference>
<evidence type="ECO:0000259" key="7">
    <source>
        <dbReference type="PROSITE" id="PS50075"/>
    </source>
</evidence>
<dbReference type="InterPro" id="IPR016039">
    <property type="entry name" value="Thiolase-like"/>
</dbReference>
<dbReference type="SUPFAM" id="SSF53901">
    <property type="entry name" value="Thiolase-like"/>
    <property type="match status" value="1"/>
</dbReference>
<keyword evidence="2" id="KW-0597">Phosphoprotein</keyword>
<dbReference type="InterPro" id="IPR049900">
    <property type="entry name" value="PKS_mFAS_DH"/>
</dbReference>
<dbReference type="OrthoDB" id="329835at2759"/>
<dbReference type="Pfam" id="PF00550">
    <property type="entry name" value="PP-binding"/>
    <property type="match status" value="1"/>
</dbReference>
<evidence type="ECO:0000313" key="11">
    <source>
        <dbReference type="Proteomes" id="UP000078559"/>
    </source>
</evidence>
<sequence>MDKASLTSDVLLFGAQGASSDAAAARLLDEIRKSGDAETKQLVDDFLQGCFEAFHSELDKLADREKCVLEHSVWAKMDKAETLVTCPPGCQSNAVVECVTFYVHQMLDLLAYMCQASRDGEVAMAQAAGICSGIIPAVLVASFPSWPSTHFVDYAIDAFRVAFWIGVRSSLARWKRMQGNAWDMNNAWALSIRGCVPDQLQDLVDDYNKANLADGLVPIRISAIFTDDLASLTGAPASLERFRTQLPPFASARFPQVHGYYHGGPDMEHCVQEVLADVESGNISFPTWSDLQIPLHSTRAAGLLKPDGSHSLLDVALRHILVDVIHWKQTWDYLEATTLSTSSTRTPIRLVFVGPNTTALRLSWNSLQVKPDVEVTTSASVFQSPPSQVDDIAIVGMSVNLPCGEGITQFWDTLKNGTSAVSEIPPTRFDVSRYNVPVEGVGTTGKSRPSMQVKHGNFLKNPFAFDNVFFGISPREAKSMDPQQRLLLHASFEALEDAGYAPDSTLSNMRDTFGVYIGVATGDYVDNLRGSPDVYYSTGTLRAFLSGRISYAYGFKGPSIVVDTACSSSLAAIYQACRALQTGDCQAALAGGVNVISSPDMYLGLARAHFLNQTGQCKPFDQDADGYCRGEGCGMVVLKRKSQAIHDGDRILGIIRGIGVNQCGESKSITHPDHATQSALFRSTLQRSHLSPSAISVVEAHGTGTQAGDTAETRSLQTVFAHSRPSTNPLYLSSVKGNIGHAEAASGLAGLAKLILMMRHKQLPPQASFRKLNPSLGLVPGGNIVVPTHLTPWNVAVGSKRLALLNNFGAAGSNVALILEEPPLRQSLQAQSTRRSCHVLTLSAKTATALEHLRSQFISFIEFTAGLDITSLCYTANARRMEHDAFRLAVTANTLDELAINLRQPQASTRSLGGPEKSMAGGFNTVFVFSGQGGIHAGMGAELLTTSPHFSKTVLACDSILSASGFPKSAPYFAGDGLSYYQSLDSRSQIIVAQCACFVLEFALAQTWIAWGVVPDLVIGHSIGEYAAFAVAGVLSLRDAVLMVAGRADLMARFCKSSSSGMMTCRMSSSQAQGLIATNGLHGLSVACENSPEDTVVAGGIDDLETFAHVCKSAKVRTTRLDVPFAYHSAAMDPIMGAFQQQVSTIRMKPPTISVGSSLRGRVLASGLSIEDSYFVEHAREPTRFSDLVHDVAQKSVHYTNMVFVEVGPSAATITKLKWAFAPEQASLLPSLSPKHAPWTILAGTLRLLYLQGRRLNWRQIYASAGAEFLESLPRYPLDTKPEFLVPFKEQDEATELPEKAAGEVAPQSEPRRTPYKFLSHKMQADSNDARKFEFVADILAIVPFIKAHQVGEMPLCPASVYIELALEAVELSLAEQSRGLSPKPTPADFYLFTDISFDAPLVYNETRPIQHVSMALHSEPGATRGHYGFESGAFCAGRIATQLQAQVQESVVRKTAFVHRQTQSTFGQDAKGFERFSARTIYKIMFPRVVAYSSLLETLSHLIVSGSGLEGHGIFRLPPPPTQYGEFDVYDKRFVCHPALIDTMLHAAGLMANAKVEATIACICSQVDRFMLPADSSQLHAQELSIYCSIVDVGHSMVGDSYVLDAHGRLVAWVEGMSFKKLSLKSFKRHLSVISGSVHGNQDLPQAQPSLSDTAEVTPLGAQSPVTPVQADPAVMAIPPLGNELRDMFLDIFGVNIGEADKQSSLSALGVDSMGSIELLQELEARFAIRSLGDPDWIPALTLQELESTLQKQISSAADPRPFEPARDSGAAVGSRPKTPELLEGSRSEDIESAWASFPLVIGTHTQGAIPLYLFHDGSGRCSMYSKLAVPGYNLFGVFSPRTAPFGPVVHTMEDLAALYIEKAGLRNQQRVMLGGWSFGGVLAFEVAKQLQSHGISVLGVILIDSPPPLNHEPLPQAVIDYVVNRLPVRLSLTRDDLSAQFSKHANLLKHYHPAQAPGVELPGPPCVLIRCTRTFDTERLCGVSYPWLCSTEFREDAAKGWEQVVGAELQVNDLDCNHFDVFDSLSTVSHEGYQRLNLPVLILAC</sequence>
<dbReference type="InterPro" id="IPR001031">
    <property type="entry name" value="Thioesterase"/>
</dbReference>
<evidence type="ECO:0000259" key="9">
    <source>
        <dbReference type="PROSITE" id="PS52019"/>
    </source>
</evidence>
<dbReference type="SMART" id="SM00827">
    <property type="entry name" value="PKS_AT"/>
    <property type="match status" value="1"/>
</dbReference>
<evidence type="ECO:0000259" key="8">
    <source>
        <dbReference type="PROSITE" id="PS52004"/>
    </source>
</evidence>
<keyword evidence="11" id="KW-1185">Reference proteome</keyword>
<dbReference type="Gene3D" id="1.10.1200.10">
    <property type="entry name" value="ACP-like"/>
    <property type="match status" value="1"/>
</dbReference>
<evidence type="ECO:0000256" key="3">
    <source>
        <dbReference type="ARBA" id="ARBA00022679"/>
    </source>
</evidence>
<evidence type="ECO:0000256" key="2">
    <source>
        <dbReference type="ARBA" id="ARBA00022553"/>
    </source>
</evidence>
<dbReference type="Gene3D" id="3.40.50.1820">
    <property type="entry name" value="alpha/beta hydrolase"/>
    <property type="match status" value="1"/>
</dbReference>
<accession>A0A194VYC5</accession>
<dbReference type="CDD" id="cd00833">
    <property type="entry name" value="PKS"/>
    <property type="match status" value="1"/>
</dbReference>
<dbReference type="InterPro" id="IPR016035">
    <property type="entry name" value="Acyl_Trfase/lysoPLipase"/>
</dbReference>
<dbReference type="InterPro" id="IPR020841">
    <property type="entry name" value="PKS_Beta-ketoAc_synthase_dom"/>
</dbReference>
<dbReference type="Pfam" id="PF00698">
    <property type="entry name" value="Acyl_transf_1"/>
    <property type="match status" value="1"/>
</dbReference>
<evidence type="ECO:0000256" key="5">
    <source>
        <dbReference type="PROSITE-ProRule" id="PRU01363"/>
    </source>
</evidence>
<dbReference type="EMBL" id="CM003101">
    <property type="protein sequence ID" value="KUI69012.1"/>
    <property type="molecule type" value="Genomic_DNA"/>
</dbReference>
<dbReference type="SUPFAM" id="SSF55048">
    <property type="entry name" value="Probable ACP-binding domain of malonyl-CoA ACP transacylase"/>
    <property type="match status" value="1"/>
</dbReference>
<dbReference type="InterPro" id="IPR016036">
    <property type="entry name" value="Malonyl_transacylase_ACP-bd"/>
</dbReference>
<dbReference type="GO" id="GO:0044550">
    <property type="term" value="P:secondary metabolite biosynthetic process"/>
    <property type="evidence" value="ECO:0007669"/>
    <property type="project" value="TreeGrafter"/>
</dbReference>
<reference evidence="10" key="1">
    <citation type="submission" date="2014-12" db="EMBL/GenBank/DDBJ databases">
        <title>Genome Sequence of Valsa Canker Pathogens Uncovers a Specific Adaption of Colonization on Woody Bark.</title>
        <authorList>
            <person name="Yin Z."/>
            <person name="Liu H."/>
            <person name="Gao X."/>
            <person name="Li Z."/>
            <person name="Song N."/>
            <person name="Ke X."/>
            <person name="Dai Q."/>
            <person name="Wu Y."/>
            <person name="Sun Y."/>
            <person name="Xu J.-R."/>
            <person name="Kang Z.K."/>
            <person name="Wang L."/>
            <person name="Huang L."/>
        </authorList>
    </citation>
    <scope>NUCLEOTIDE SEQUENCE [LARGE SCALE GENOMIC DNA]</scope>
    <source>
        <strain evidence="10">03-8</strain>
    </source>
</reference>
<protein>
    <submittedName>
        <fullName evidence="10">Conidial yellow pigment biosynthesis polyketide synthase</fullName>
    </submittedName>
</protein>
<dbReference type="InterPro" id="IPR006162">
    <property type="entry name" value="Ppantetheine_attach_site"/>
</dbReference>
<evidence type="ECO:0000256" key="6">
    <source>
        <dbReference type="SAM" id="MobiDB-lite"/>
    </source>
</evidence>
<dbReference type="InterPro" id="IPR014031">
    <property type="entry name" value="Ketoacyl_synth_C"/>
</dbReference>
<feature type="active site" description="Proton donor; for dehydratase activity" evidence="5">
    <location>
        <position position="1543"/>
    </location>
</feature>
<gene>
    <name evidence="10" type="ORF">VM1G_04331</name>
</gene>
<dbReference type="PROSITE" id="PS50075">
    <property type="entry name" value="CARRIER"/>
    <property type="match status" value="1"/>
</dbReference>
<dbReference type="Pfam" id="PF21089">
    <property type="entry name" value="PKS_DH_N"/>
    <property type="match status" value="1"/>
</dbReference>
<evidence type="ECO:0000256" key="4">
    <source>
        <dbReference type="ARBA" id="ARBA00023268"/>
    </source>
</evidence>
<keyword evidence="3" id="KW-0808">Transferase</keyword>
<feature type="region of interest" description="N-terminal hotdog fold" evidence="5">
    <location>
        <begin position="1316"/>
        <end position="1455"/>
    </location>
</feature>
<keyword evidence="4" id="KW-0511">Multifunctional enzyme</keyword>
<dbReference type="InterPro" id="IPR042104">
    <property type="entry name" value="PKS_dehydratase_sf"/>
</dbReference>
<evidence type="ECO:0000256" key="1">
    <source>
        <dbReference type="ARBA" id="ARBA00022450"/>
    </source>
</evidence>
<dbReference type="SUPFAM" id="SSF52151">
    <property type="entry name" value="FabD/lysophospholipase-like"/>
    <property type="match status" value="1"/>
</dbReference>
<dbReference type="GO" id="GO:0004315">
    <property type="term" value="F:3-oxoacyl-[acyl-carrier-protein] synthase activity"/>
    <property type="evidence" value="ECO:0007669"/>
    <property type="project" value="InterPro"/>
</dbReference>
<feature type="domain" description="Carrier" evidence="7">
    <location>
        <begin position="1677"/>
        <end position="1755"/>
    </location>
</feature>
<dbReference type="SUPFAM" id="SSF47336">
    <property type="entry name" value="ACP-like"/>
    <property type="match status" value="1"/>
</dbReference>
<dbReference type="Proteomes" id="UP000078559">
    <property type="component" value="Chromosome 4"/>
</dbReference>
<dbReference type="PANTHER" id="PTHR43775:SF37">
    <property type="entry name" value="SI:DKEY-61P9.11"/>
    <property type="match status" value="1"/>
</dbReference>
<feature type="domain" description="PKS/mFAS DH" evidence="9">
    <location>
        <begin position="1316"/>
        <end position="1629"/>
    </location>
</feature>
<dbReference type="Pfam" id="PF22621">
    <property type="entry name" value="CurL-like_PKS_C"/>
    <property type="match status" value="1"/>
</dbReference>
<dbReference type="InterPro" id="IPR029058">
    <property type="entry name" value="AB_hydrolase_fold"/>
</dbReference>
<dbReference type="GO" id="GO:0004312">
    <property type="term" value="F:fatty acid synthase activity"/>
    <property type="evidence" value="ECO:0007669"/>
    <property type="project" value="TreeGrafter"/>
</dbReference>
<dbReference type="PROSITE" id="PS52019">
    <property type="entry name" value="PKS_MFAS_DH"/>
    <property type="match status" value="1"/>
</dbReference>
<dbReference type="InterPro" id="IPR036736">
    <property type="entry name" value="ACP-like_sf"/>
</dbReference>
<dbReference type="InterPro" id="IPR001227">
    <property type="entry name" value="Ac_transferase_dom_sf"/>
</dbReference>
<dbReference type="SMART" id="SM00825">
    <property type="entry name" value="PKS_KS"/>
    <property type="match status" value="1"/>
</dbReference>
<dbReference type="InterPro" id="IPR009081">
    <property type="entry name" value="PP-bd_ACP"/>
</dbReference>
<organism evidence="10 11">
    <name type="scientific">Cytospora mali</name>
    <name type="common">Apple Valsa canker fungus</name>
    <name type="synonym">Valsa mali</name>
    <dbReference type="NCBI Taxonomy" id="578113"/>
    <lineage>
        <taxon>Eukaryota</taxon>
        <taxon>Fungi</taxon>
        <taxon>Dikarya</taxon>
        <taxon>Ascomycota</taxon>
        <taxon>Pezizomycotina</taxon>
        <taxon>Sordariomycetes</taxon>
        <taxon>Sordariomycetidae</taxon>
        <taxon>Diaporthales</taxon>
        <taxon>Cytosporaceae</taxon>
        <taxon>Cytospora</taxon>
    </lineage>
</organism>
<dbReference type="PANTHER" id="PTHR43775">
    <property type="entry name" value="FATTY ACID SYNTHASE"/>
    <property type="match status" value="1"/>
</dbReference>
<dbReference type="InterPro" id="IPR049551">
    <property type="entry name" value="PKS_DH_C"/>
</dbReference>
<dbReference type="InterPro" id="IPR014043">
    <property type="entry name" value="Acyl_transferase_dom"/>
</dbReference>
<feature type="active site" description="Proton acceptor; for dehydratase activity" evidence="5">
    <location>
        <position position="1349"/>
    </location>
</feature>
<dbReference type="Gene3D" id="3.10.129.110">
    <property type="entry name" value="Polyketide synthase dehydratase"/>
    <property type="match status" value="1"/>
</dbReference>
<name>A0A194VYC5_CYTMA</name>